<keyword evidence="3 6" id="KW-0442">Lipid degradation</keyword>
<dbReference type="SUPFAM" id="SSF52151">
    <property type="entry name" value="FabD/lysophospholipase-like"/>
    <property type="match status" value="1"/>
</dbReference>
<evidence type="ECO:0000313" key="9">
    <source>
        <dbReference type="EMBL" id="TCT24238.1"/>
    </source>
</evidence>
<evidence type="ECO:0000259" key="8">
    <source>
        <dbReference type="PROSITE" id="PS51635"/>
    </source>
</evidence>
<dbReference type="AlphaFoldDB" id="A0A4R3N4Y0"/>
<comment type="caution">
    <text evidence="9">The sequence shown here is derived from an EMBL/GenBank/DDBJ whole genome shotgun (WGS) entry which is preliminary data.</text>
</comment>
<dbReference type="PANTHER" id="PTHR14226:SF29">
    <property type="entry name" value="NEUROPATHY TARGET ESTERASE SWS"/>
    <property type="match status" value="1"/>
</dbReference>
<feature type="short sequence motif" description="GXSXG" evidence="6">
    <location>
        <begin position="73"/>
        <end position="77"/>
    </location>
</feature>
<dbReference type="GO" id="GO:0016042">
    <property type="term" value="P:lipid catabolic process"/>
    <property type="evidence" value="ECO:0007669"/>
    <property type="project" value="UniProtKB-UniRule"/>
</dbReference>
<dbReference type="InterPro" id="IPR000184">
    <property type="entry name" value="Bac_surfAg_D15"/>
</dbReference>
<dbReference type="Gene3D" id="3.10.20.310">
    <property type="entry name" value="membrane protein fhac"/>
    <property type="match status" value="1"/>
</dbReference>
<evidence type="ECO:0000313" key="10">
    <source>
        <dbReference type="Proteomes" id="UP000295717"/>
    </source>
</evidence>
<dbReference type="Pfam" id="PF01103">
    <property type="entry name" value="Omp85"/>
    <property type="match status" value="1"/>
</dbReference>
<evidence type="ECO:0000256" key="2">
    <source>
        <dbReference type="ARBA" id="ARBA00022801"/>
    </source>
</evidence>
<keyword evidence="7" id="KW-0732">Signal</keyword>
<dbReference type="Pfam" id="PF01734">
    <property type="entry name" value="Patatin"/>
    <property type="match status" value="1"/>
</dbReference>
<protein>
    <submittedName>
        <fullName evidence="9">NTE family protein</fullName>
    </submittedName>
</protein>
<sequence>MRPRLPARFVLLATALAMLVLTTPMLLAAERTHSPHHPRIGLVLSGGGARGSAHIGVLQVLEKLRIPIHVVVGTSMGSLVGGGYAAGLTPDELAQRVTEVNWDQLFNDDPPRREWPARRKEASMNPTWNFTLGVRDNGSFSLPPGAISGQQVQLFFNDLVKGVETVPDFDSLPIPFRAVATNLENGEMAVFERGPLPVAMRASMSVPGIFAPMEWENHIYVDGGLVRNLPIDVARDMGVDVIIAVNLGSGYLPREQLTSILGVTGQMIAILTEQNVQASLKQIDRRRDVLIVPDLGDIGSGDFARAADAIATGVAAAQKAAPALARYSVSEAEYAAWKRERFGPGHPVQRVAAVEVAGLKRVNDGIFTNLIENQKGQPLDRAQLNRDAQLIYGRGDFERVNYHFRPKDDSGDLLIVDAMEKRWGPGYLSFGLGLLSDNQGDSRFGLHATYDRTWINSLGAEWGSELTLGNSPRFKTEFYQPLDLDRAAFVTSYLDLGVSPDSVFIEDQRVARYDVTRARIGADLGTTLGGIEMRIGPYLGQTKVTLDTGSRELPEGRIMDSGLRARLVYDTLDSAGAPREGVRIALEALSPLEAMGADVQYTRALLNATTAHSFGRNTVAARIEAGSSFGDRMPYYDQFPLGGFLKLSGYANEQFRGNNVVFGGLAYYRQIATLPPPIGRGLYLGASLEAGWLSEGAIDKETAGQDVTLSSEATRFGGSIFFGSDTWIGPAYLGLGLSEDGDSAVYVLIGRP</sequence>
<feature type="active site" description="Nucleophile" evidence="6">
    <location>
        <position position="75"/>
    </location>
</feature>
<dbReference type="EMBL" id="SMAO01000001">
    <property type="protein sequence ID" value="TCT24238.1"/>
    <property type="molecule type" value="Genomic_DNA"/>
</dbReference>
<dbReference type="PANTHER" id="PTHR14226">
    <property type="entry name" value="NEUROPATHY TARGET ESTERASE/SWISS CHEESE D.MELANOGASTER"/>
    <property type="match status" value="1"/>
</dbReference>
<dbReference type="GO" id="GO:0016787">
    <property type="term" value="F:hydrolase activity"/>
    <property type="evidence" value="ECO:0007669"/>
    <property type="project" value="UniProtKB-UniRule"/>
</dbReference>
<dbReference type="RefSeq" id="WP_243651383.1">
    <property type="nucleotide sequence ID" value="NZ_SMAO01000001.1"/>
</dbReference>
<dbReference type="InterPro" id="IPR002641">
    <property type="entry name" value="PNPLA_dom"/>
</dbReference>
<evidence type="ECO:0000256" key="6">
    <source>
        <dbReference type="PROSITE-ProRule" id="PRU01161"/>
    </source>
</evidence>
<dbReference type="Gene3D" id="3.40.1090.10">
    <property type="entry name" value="Cytosolic phospholipase A2 catalytic domain"/>
    <property type="match status" value="2"/>
</dbReference>
<evidence type="ECO:0000256" key="3">
    <source>
        <dbReference type="ARBA" id="ARBA00022963"/>
    </source>
</evidence>
<dbReference type="GO" id="GO:0019867">
    <property type="term" value="C:outer membrane"/>
    <property type="evidence" value="ECO:0007669"/>
    <property type="project" value="InterPro"/>
</dbReference>
<evidence type="ECO:0000256" key="5">
    <source>
        <dbReference type="ARBA" id="ARBA00023136"/>
    </source>
</evidence>
<dbReference type="Gene3D" id="2.40.160.50">
    <property type="entry name" value="membrane protein fhac: a member of the omp85/tpsb transporter family"/>
    <property type="match status" value="1"/>
</dbReference>
<dbReference type="PROSITE" id="PS51635">
    <property type="entry name" value="PNPLA"/>
    <property type="match status" value="1"/>
</dbReference>
<feature type="short sequence motif" description="GXGXXG" evidence="6">
    <location>
        <begin position="46"/>
        <end position="51"/>
    </location>
</feature>
<name>A0A4R3N4Y0_9GAMM</name>
<feature type="domain" description="PNPLA" evidence="8">
    <location>
        <begin position="42"/>
        <end position="235"/>
    </location>
</feature>
<dbReference type="InterPro" id="IPR016035">
    <property type="entry name" value="Acyl_Trfase/lysoPLipase"/>
</dbReference>
<evidence type="ECO:0000256" key="1">
    <source>
        <dbReference type="ARBA" id="ARBA00004370"/>
    </source>
</evidence>
<reference evidence="9 10" key="1">
    <citation type="submission" date="2019-03" db="EMBL/GenBank/DDBJ databases">
        <title>Genomic Encyclopedia of Type Strains, Phase IV (KMG-IV): sequencing the most valuable type-strain genomes for metagenomic binning, comparative biology and taxonomic classification.</title>
        <authorList>
            <person name="Goeker M."/>
        </authorList>
    </citation>
    <scope>NUCLEOTIDE SEQUENCE [LARGE SCALE GENOMIC DNA]</scope>
    <source>
        <strain evidence="9 10">DSM 13587</strain>
    </source>
</reference>
<dbReference type="InterPro" id="IPR050301">
    <property type="entry name" value="NTE"/>
</dbReference>
<proteinExistence type="predicted"/>
<keyword evidence="5" id="KW-0472">Membrane</keyword>
<accession>A0A4R3N4Y0</accession>
<keyword evidence="10" id="KW-1185">Reference proteome</keyword>
<organism evidence="9 10">
    <name type="scientific">Thiobaca trueperi</name>
    <dbReference type="NCBI Taxonomy" id="127458"/>
    <lineage>
        <taxon>Bacteria</taxon>
        <taxon>Pseudomonadati</taxon>
        <taxon>Pseudomonadota</taxon>
        <taxon>Gammaproteobacteria</taxon>
        <taxon>Chromatiales</taxon>
        <taxon>Chromatiaceae</taxon>
        <taxon>Thiobaca</taxon>
    </lineage>
</organism>
<gene>
    <name evidence="9" type="ORF">EDC35_101559</name>
</gene>
<dbReference type="Proteomes" id="UP000295717">
    <property type="component" value="Unassembled WGS sequence"/>
</dbReference>
<evidence type="ECO:0000256" key="4">
    <source>
        <dbReference type="ARBA" id="ARBA00023098"/>
    </source>
</evidence>
<feature type="chain" id="PRO_5020827704" evidence="7">
    <location>
        <begin position="29"/>
        <end position="752"/>
    </location>
</feature>
<keyword evidence="2 6" id="KW-0378">Hydrolase</keyword>
<feature type="short sequence motif" description="DGA/G" evidence="6">
    <location>
        <begin position="222"/>
        <end position="224"/>
    </location>
</feature>
<dbReference type="CDD" id="cd07205">
    <property type="entry name" value="Pat_PNPLA6_PNPLA7_NTE1_like"/>
    <property type="match status" value="1"/>
</dbReference>
<feature type="signal peptide" evidence="7">
    <location>
        <begin position="1"/>
        <end position="28"/>
    </location>
</feature>
<comment type="subcellular location">
    <subcellularLocation>
        <location evidence="1">Membrane</location>
    </subcellularLocation>
</comment>
<feature type="active site" description="Proton acceptor" evidence="6">
    <location>
        <position position="222"/>
    </location>
</feature>
<keyword evidence="4 6" id="KW-0443">Lipid metabolism</keyword>
<evidence type="ECO:0000256" key="7">
    <source>
        <dbReference type="SAM" id="SignalP"/>
    </source>
</evidence>